<proteinExistence type="inferred from homology"/>
<evidence type="ECO:0000313" key="5">
    <source>
        <dbReference type="EMBL" id="EEQ87087.1"/>
    </source>
</evidence>
<gene>
    <name evidence="5" type="ORF">BDCG_02207</name>
</gene>
<protein>
    <submittedName>
        <fullName evidence="5">Folylpolyglutamate synthase</fullName>
    </submittedName>
</protein>
<dbReference type="Gene3D" id="3.40.1190.10">
    <property type="entry name" value="Mur-like, catalytic domain"/>
    <property type="match status" value="1"/>
</dbReference>
<keyword evidence="2" id="KW-0436">Ligase</keyword>
<dbReference type="EMBL" id="EQ999974">
    <property type="protein sequence ID" value="EEQ87087.1"/>
    <property type="molecule type" value="Genomic_DNA"/>
</dbReference>
<dbReference type="PANTHER" id="PTHR11136">
    <property type="entry name" value="FOLYLPOLYGLUTAMATE SYNTHASE-RELATED"/>
    <property type="match status" value="1"/>
</dbReference>
<organism evidence="5 6">
    <name type="scientific">Ajellomyces dermatitidis (strain ER-3 / ATCC MYA-2586)</name>
    <name type="common">Blastomyces dermatitidis</name>
    <dbReference type="NCBI Taxonomy" id="559297"/>
    <lineage>
        <taxon>Eukaryota</taxon>
        <taxon>Fungi</taxon>
        <taxon>Dikarya</taxon>
        <taxon>Ascomycota</taxon>
        <taxon>Pezizomycotina</taxon>
        <taxon>Eurotiomycetes</taxon>
        <taxon>Eurotiomycetidae</taxon>
        <taxon>Onygenales</taxon>
        <taxon>Ajellomycetaceae</taxon>
        <taxon>Blastomyces</taxon>
    </lineage>
</organism>
<dbReference type="InterPro" id="IPR001645">
    <property type="entry name" value="Folylpolyglutamate_synth"/>
</dbReference>
<dbReference type="SUPFAM" id="SSF53623">
    <property type="entry name" value="MurD-like peptide ligases, catalytic domain"/>
    <property type="match status" value="1"/>
</dbReference>
<evidence type="ECO:0000256" key="4">
    <source>
        <dbReference type="ARBA" id="ARBA00022840"/>
    </source>
</evidence>
<dbReference type="Proteomes" id="UP000002039">
    <property type="component" value="Unassembled WGS sequence"/>
</dbReference>
<keyword evidence="3" id="KW-0547">Nucleotide-binding</keyword>
<dbReference type="RefSeq" id="XP_045274491.1">
    <property type="nucleotide sequence ID" value="XM_045417760.1"/>
</dbReference>
<evidence type="ECO:0000256" key="3">
    <source>
        <dbReference type="ARBA" id="ARBA00022741"/>
    </source>
</evidence>
<dbReference type="InterPro" id="IPR036565">
    <property type="entry name" value="Mur-like_cat_sf"/>
</dbReference>
<comment type="similarity">
    <text evidence="1">Belongs to the folylpolyglutamate synthase family.</text>
</comment>
<dbReference type="GeneID" id="69024686"/>
<evidence type="ECO:0000256" key="1">
    <source>
        <dbReference type="ARBA" id="ARBA00008276"/>
    </source>
</evidence>
<reference evidence="6" key="1">
    <citation type="journal article" date="2015" name="PLoS Genet.">
        <title>The dynamic genome and transcriptome of the human fungal pathogen Blastomyces and close relative Emmonsia.</title>
        <authorList>
            <person name="Munoz J.F."/>
            <person name="Gauthier G.M."/>
            <person name="Desjardins C.A."/>
            <person name="Gallo J.E."/>
            <person name="Holder J."/>
            <person name="Sullivan T.D."/>
            <person name="Marty A.J."/>
            <person name="Carmen J.C."/>
            <person name="Chen Z."/>
            <person name="Ding L."/>
            <person name="Gujja S."/>
            <person name="Magrini V."/>
            <person name="Misas E."/>
            <person name="Mitreva M."/>
            <person name="Priest M."/>
            <person name="Saif S."/>
            <person name="Whiston E.A."/>
            <person name="Young S."/>
            <person name="Zeng Q."/>
            <person name="Goldman W.E."/>
            <person name="Mardis E.R."/>
            <person name="Taylor J.W."/>
            <person name="McEwen J.G."/>
            <person name="Clay O.K."/>
            <person name="Klein B.S."/>
            <person name="Cuomo C.A."/>
        </authorList>
    </citation>
    <scope>NUCLEOTIDE SEQUENCE [LARGE SCALE GENOMIC DNA]</scope>
    <source>
        <strain evidence="6">ER-3 / ATCC MYA-2586</strain>
    </source>
</reference>
<keyword evidence="4" id="KW-0067">ATP-binding</keyword>
<evidence type="ECO:0000313" key="6">
    <source>
        <dbReference type="Proteomes" id="UP000002039"/>
    </source>
</evidence>
<sequence>MQSRHDEAWSLLSPLIEFYEKMDSLDVSNEVGHMRSVISLTHFFEGKECWMDAEKTLETARHLIEKYSNTFLPDGFYSAVIYLLSSKINFSLRNQLEGWKFLNLAREIRLRRKEQHFIPGLGTYFLSHLDNWANRQSAMHALSIGASSAPTAKAIRCLNSRRSRAKRSLNEMQGSDDMVAWLALLGHSDLFAIHFFKVWDMLLYQATPSLDIPHYLQLLALLSFHVFIQERVDVAIYETHLGGEFDATNIITVPIVTVITSISMDHVRLLGPTIKDIAWHKEGIFKSGSLAFSSTQEPAVATVLQQRATEKQVMVKFVDFDSMLSTDVAALQPKA</sequence>
<evidence type="ECO:0000256" key="2">
    <source>
        <dbReference type="ARBA" id="ARBA00022598"/>
    </source>
</evidence>
<accession>A0ABP2EVR3</accession>
<name>A0ABP2EVR3_AJEDR</name>
<dbReference type="PANTHER" id="PTHR11136:SF5">
    <property type="entry name" value="FOLYLPOLYGLUTAMATE SYNTHASE, MITOCHONDRIAL"/>
    <property type="match status" value="1"/>
</dbReference>
<keyword evidence="6" id="KW-1185">Reference proteome</keyword>